<evidence type="ECO:0000313" key="3">
    <source>
        <dbReference type="EMBL" id="ODV92553.1"/>
    </source>
</evidence>
<dbReference type="EMBL" id="KV453841">
    <property type="protein sequence ID" value="ODV92553.1"/>
    <property type="molecule type" value="Genomic_DNA"/>
</dbReference>
<protein>
    <recommendedName>
        <fullName evidence="5">Vacuolar protein-sorting-associated protein 46</fullName>
    </recommendedName>
</protein>
<organism evidence="3 4">
    <name type="scientific">Tortispora caseinolytica NRRL Y-17796</name>
    <dbReference type="NCBI Taxonomy" id="767744"/>
    <lineage>
        <taxon>Eukaryota</taxon>
        <taxon>Fungi</taxon>
        <taxon>Dikarya</taxon>
        <taxon>Ascomycota</taxon>
        <taxon>Saccharomycotina</taxon>
        <taxon>Trigonopsidomycetes</taxon>
        <taxon>Trigonopsidales</taxon>
        <taxon>Trigonopsidaceae</taxon>
        <taxon>Tortispora</taxon>
    </lineage>
</organism>
<evidence type="ECO:0008006" key="5">
    <source>
        <dbReference type="Google" id="ProtNLM"/>
    </source>
</evidence>
<dbReference type="Gene3D" id="6.10.140.1230">
    <property type="match status" value="1"/>
</dbReference>
<name>A0A1E4TLD8_9ASCO</name>
<dbReference type="GO" id="GO:0032511">
    <property type="term" value="P:late endosome to vacuole transport via multivesicular body sorting pathway"/>
    <property type="evidence" value="ECO:0007669"/>
    <property type="project" value="EnsemblFungi"/>
</dbReference>
<proteinExistence type="predicted"/>
<feature type="region of interest" description="Disordered" evidence="2">
    <location>
        <begin position="165"/>
        <end position="195"/>
    </location>
</feature>
<evidence type="ECO:0000256" key="1">
    <source>
        <dbReference type="SAM" id="Coils"/>
    </source>
</evidence>
<keyword evidence="4" id="KW-1185">Reference proteome</keyword>
<evidence type="ECO:0000313" key="4">
    <source>
        <dbReference type="Proteomes" id="UP000095023"/>
    </source>
</evidence>
<dbReference type="OrthoDB" id="10266568at2759"/>
<dbReference type="GO" id="GO:0005770">
    <property type="term" value="C:late endosome"/>
    <property type="evidence" value="ECO:0007669"/>
    <property type="project" value="EnsemblFungi"/>
</dbReference>
<evidence type="ECO:0000256" key="2">
    <source>
        <dbReference type="SAM" id="MobiDB-lite"/>
    </source>
</evidence>
<dbReference type="GO" id="GO:0006623">
    <property type="term" value="P:protein targeting to vacuole"/>
    <property type="evidence" value="ECO:0007669"/>
    <property type="project" value="EnsemblFungi"/>
</dbReference>
<keyword evidence="1" id="KW-0175">Coiled coil</keyword>
<dbReference type="AlphaFoldDB" id="A0A1E4TLD8"/>
<dbReference type="Proteomes" id="UP000095023">
    <property type="component" value="Unassembled WGS sequence"/>
</dbReference>
<dbReference type="GO" id="GO:1904902">
    <property type="term" value="P:ESCRT III complex assembly"/>
    <property type="evidence" value="ECO:0007669"/>
    <property type="project" value="EnsemblFungi"/>
</dbReference>
<dbReference type="PANTHER" id="PTHR10476">
    <property type="entry name" value="CHARGED MULTIVESICULAR BODY PROTEIN"/>
    <property type="match status" value="1"/>
</dbReference>
<feature type="coiled-coil region" evidence="1">
    <location>
        <begin position="15"/>
        <end position="46"/>
    </location>
</feature>
<reference evidence="4" key="1">
    <citation type="submission" date="2016-02" db="EMBL/GenBank/DDBJ databases">
        <title>Comparative genomics of biotechnologically important yeasts.</title>
        <authorList>
            <consortium name="DOE Joint Genome Institute"/>
            <person name="Riley R."/>
            <person name="Haridas S."/>
            <person name="Wolfe K.H."/>
            <person name="Lopes M.R."/>
            <person name="Hittinger C.T."/>
            <person name="Goker M."/>
            <person name="Salamov A."/>
            <person name="Wisecaver J."/>
            <person name="Long T.M."/>
            <person name="Aerts A.L."/>
            <person name="Barry K."/>
            <person name="Choi C."/>
            <person name="Clum A."/>
            <person name="Coughlan A.Y."/>
            <person name="Deshpande S."/>
            <person name="Douglass A.P."/>
            <person name="Hanson S.J."/>
            <person name="Klenk H.-P."/>
            <person name="Labutti K."/>
            <person name="Lapidus A."/>
            <person name="Lindquist E."/>
            <person name="Lipzen A."/>
            <person name="Meier-Kolthoff J.P."/>
            <person name="Ohm R.A."/>
            <person name="Otillar R.P."/>
            <person name="Pangilinan J."/>
            <person name="Peng Y."/>
            <person name="Rokas A."/>
            <person name="Rosa C.A."/>
            <person name="Scheuner C."/>
            <person name="Sibirny A.A."/>
            <person name="Slot J.C."/>
            <person name="Stielow J.B."/>
            <person name="Sun H."/>
            <person name="Kurtzman C.P."/>
            <person name="Blackwell M."/>
            <person name="Jeffries T.W."/>
            <person name="Grigoriev I.V."/>
        </authorList>
    </citation>
    <scope>NUCLEOTIDE SEQUENCE [LARGE SCALE GENOMIC DNA]</scope>
    <source>
        <strain evidence="4">NRRL Y-17796</strain>
    </source>
</reference>
<accession>A0A1E4TLD8</accession>
<gene>
    <name evidence="3" type="ORF">CANCADRAFT_88761</name>
</gene>
<sequence length="195" mass="21804">MSGLENSLFQLKFTAKQLKSQSSKTAREIEAEKKKVKKAIQEGNSDIARIYAENVVRKQSERMNLLRLSSRIDSVASRVQTAVTMKTLSKNMAQVVKSMDRAMENMNLEVISQIMDKFETQFEDLDVSTSYYEGATGQAAAISVPQDEVDLLMQSVADEAGLEMKQNMQSAPSSKVEPTEVEEDNLGERLRALRS</sequence>
<feature type="compositionally biased region" description="Basic and acidic residues" evidence="2">
    <location>
        <begin position="186"/>
        <end position="195"/>
    </location>
</feature>
<dbReference type="InterPro" id="IPR005024">
    <property type="entry name" value="Snf7_fam"/>
</dbReference>
<dbReference type="Pfam" id="PF03357">
    <property type="entry name" value="Snf7"/>
    <property type="match status" value="1"/>
</dbReference>